<dbReference type="Gene3D" id="3.40.30.10">
    <property type="entry name" value="Glutaredoxin"/>
    <property type="match status" value="1"/>
</dbReference>
<dbReference type="EMBL" id="JAEQBW010000015">
    <property type="protein sequence ID" value="MBK6267248.1"/>
    <property type="molecule type" value="Genomic_DNA"/>
</dbReference>
<dbReference type="RefSeq" id="WP_201432932.1">
    <property type="nucleotide sequence ID" value="NZ_JAEQBW010000015.1"/>
</dbReference>
<proteinExistence type="predicted"/>
<sequence length="88" mass="10131">MRSNQNQKYIFICGSKDCQKNGSEQLKSALKELIKENNLKDEVRIIKTKCMDFCKSGPNLIVQDHLYHKVSSREAKAILNKLFEKPSS</sequence>
<comment type="caution">
    <text evidence="1">The sequence shown here is derived from an EMBL/GenBank/DDBJ whole genome shotgun (WGS) entry which is preliminary data.</text>
</comment>
<organism evidence="1 2">
    <name type="scientific">Marivirga aurantiaca</name>
    <dbReference type="NCBI Taxonomy" id="2802615"/>
    <lineage>
        <taxon>Bacteria</taxon>
        <taxon>Pseudomonadati</taxon>
        <taxon>Bacteroidota</taxon>
        <taxon>Cytophagia</taxon>
        <taxon>Cytophagales</taxon>
        <taxon>Marivirgaceae</taxon>
        <taxon>Marivirga</taxon>
    </lineage>
</organism>
<gene>
    <name evidence="1" type="ORF">JKA74_19560</name>
</gene>
<protein>
    <submittedName>
        <fullName evidence="1">(2Fe-2S) ferredoxin domain-containing protein</fullName>
    </submittedName>
</protein>
<evidence type="ECO:0000313" key="2">
    <source>
        <dbReference type="Proteomes" id="UP000611723"/>
    </source>
</evidence>
<dbReference type="Proteomes" id="UP000611723">
    <property type="component" value="Unassembled WGS sequence"/>
</dbReference>
<reference evidence="1" key="1">
    <citation type="submission" date="2021-01" db="EMBL/GenBank/DDBJ databases">
        <title>Marivirga aurantiaca sp. nov., isolated from intertidal surface sediments.</title>
        <authorList>
            <person name="Zhang M."/>
        </authorList>
    </citation>
    <scope>NUCLEOTIDE SEQUENCE</scope>
    <source>
        <strain evidence="1">S37H4</strain>
    </source>
</reference>
<evidence type="ECO:0000313" key="1">
    <source>
        <dbReference type="EMBL" id="MBK6267248.1"/>
    </source>
</evidence>
<keyword evidence="2" id="KW-1185">Reference proteome</keyword>
<accession>A0A934X1H3</accession>
<name>A0A934X1H3_9BACT</name>
<dbReference type="SUPFAM" id="SSF52833">
    <property type="entry name" value="Thioredoxin-like"/>
    <property type="match status" value="1"/>
</dbReference>
<dbReference type="CDD" id="cd02980">
    <property type="entry name" value="TRX_Fd_family"/>
    <property type="match status" value="1"/>
</dbReference>
<dbReference type="InterPro" id="IPR036249">
    <property type="entry name" value="Thioredoxin-like_sf"/>
</dbReference>
<dbReference type="AlphaFoldDB" id="A0A934X1H3"/>
<dbReference type="Pfam" id="PF01257">
    <property type="entry name" value="2Fe-2S_thioredx"/>
    <property type="match status" value="1"/>
</dbReference>